<dbReference type="Proteomes" id="UP000316778">
    <property type="component" value="Unassembled WGS sequence"/>
</dbReference>
<keyword evidence="2" id="KW-1185">Reference proteome</keyword>
<accession>A0A562T5P3</accession>
<proteinExistence type="predicted"/>
<dbReference type="OrthoDB" id="68731at2"/>
<name>A0A562T5P3_CHIJA</name>
<evidence type="ECO:0000313" key="1">
    <source>
        <dbReference type="EMBL" id="TWI88861.1"/>
    </source>
</evidence>
<reference evidence="1 2" key="1">
    <citation type="journal article" date="2013" name="Stand. Genomic Sci.">
        <title>Genomic Encyclopedia of Type Strains, Phase I: The one thousand microbial genomes (KMG-I) project.</title>
        <authorList>
            <person name="Kyrpides N.C."/>
            <person name="Woyke T."/>
            <person name="Eisen J.A."/>
            <person name="Garrity G."/>
            <person name="Lilburn T.G."/>
            <person name="Beck B.J."/>
            <person name="Whitman W.B."/>
            <person name="Hugenholtz P."/>
            <person name="Klenk H.P."/>
        </authorList>
    </citation>
    <scope>NUCLEOTIDE SEQUENCE [LARGE SCALE GENOMIC DNA]</scope>
    <source>
        <strain evidence="1 2">DSM 13484</strain>
    </source>
</reference>
<dbReference type="EMBL" id="VLLG01000003">
    <property type="protein sequence ID" value="TWI88861.1"/>
    <property type="molecule type" value="Genomic_DNA"/>
</dbReference>
<dbReference type="RefSeq" id="WP_145714753.1">
    <property type="nucleotide sequence ID" value="NZ_BAAAFY010000001.1"/>
</dbReference>
<dbReference type="InterPro" id="IPR034660">
    <property type="entry name" value="DinB/YfiT-like"/>
</dbReference>
<comment type="caution">
    <text evidence="1">The sequence shown here is derived from an EMBL/GenBank/DDBJ whole genome shotgun (WGS) entry which is preliminary data.</text>
</comment>
<gene>
    <name evidence="1" type="ORF">LX66_2948</name>
</gene>
<dbReference type="InterPro" id="IPR011466">
    <property type="entry name" value="DUF1572"/>
</dbReference>
<protein>
    <submittedName>
        <fullName evidence="1">Uncharacterized protein DUF1572</fullName>
    </submittedName>
</protein>
<sequence>MSFGSIYLESVRKRFRSYKAMGDKTLERLDEAQLHWQPDPGSNSVYQIVRHVSGNMQSRWTDFLTTDGEKPWRNRDTEFEESNAAKAEIIALWEKGWSCLLQTLDSLQEADLEKTVHIRTEPHAVIDAINRQLAHIPSHVGQIMYIAKMLLKDRWESLSIPKGKSEDFNRAMSGK</sequence>
<organism evidence="1 2">
    <name type="scientific">Chitinophaga japonensis</name>
    <name type="common">Flexibacter japonensis</name>
    <dbReference type="NCBI Taxonomy" id="104662"/>
    <lineage>
        <taxon>Bacteria</taxon>
        <taxon>Pseudomonadati</taxon>
        <taxon>Bacteroidota</taxon>
        <taxon>Chitinophagia</taxon>
        <taxon>Chitinophagales</taxon>
        <taxon>Chitinophagaceae</taxon>
        <taxon>Chitinophaga</taxon>
    </lineage>
</organism>
<evidence type="ECO:0000313" key="2">
    <source>
        <dbReference type="Proteomes" id="UP000316778"/>
    </source>
</evidence>
<dbReference type="SUPFAM" id="SSF109854">
    <property type="entry name" value="DinB/YfiT-like putative metalloenzymes"/>
    <property type="match status" value="1"/>
</dbReference>
<dbReference type="Pfam" id="PF07609">
    <property type="entry name" value="DUF1572"/>
    <property type="match status" value="1"/>
</dbReference>
<dbReference type="Gene3D" id="1.20.120.450">
    <property type="entry name" value="dinb family like domain"/>
    <property type="match status" value="1"/>
</dbReference>
<dbReference type="AlphaFoldDB" id="A0A562T5P3"/>